<evidence type="ECO:0000313" key="2">
    <source>
        <dbReference type="EMBL" id="STX62672.1"/>
    </source>
</evidence>
<dbReference type="Proteomes" id="UP000254040">
    <property type="component" value="Unassembled WGS sequence"/>
</dbReference>
<dbReference type="EMBL" id="LNYN01000014">
    <property type="protein sequence ID" value="KTD35206.1"/>
    <property type="molecule type" value="Genomic_DNA"/>
</dbReference>
<accession>A0A378JYW9</accession>
<name>A0A378JYW9_9GAMM</name>
<reference evidence="1 3" key="1">
    <citation type="submission" date="2015-11" db="EMBL/GenBank/DDBJ databases">
        <title>Genomic analysis of 38 Legionella species identifies large and diverse effector repertoires.</title>
        <authorList>
            <person name="Burstein D."/>
            <person name="Amaro F."/>
            <person name="Zusman T."/>
            <person name="Lifshitz Z."/>
            <person name="Cohen O."/>
            <person name="Gilbert J.A."/>
            <person name="Pupko T."/>
            <person name="Shuman H.A."/>
            <person name="Segal G."/>
        </authorList>
    </citation>
    <scope>NUCLEOTIDE SEQUENCE [LARGE SCALE GENOMIC DNA]</scope>
    <source>
        <strain evidence="1 3">ATCC 43877</strain>
    </source>
</reference>
<organism evidence="2 4">
    <name type="scientific">Legionella moravica</name>
    <dbReference type="NCBI Taxonomy" id="39962"/>
    <lineage>
        <taxon>Bacteria</taxon>
        <taxon>Pseudomonadati</taxon>
        <taxon>Pseudomonadota</taxon>
        <taxon>Gammaproteobacteria</taxon>
        <taxon>Legionellales</taxon>
        <taxon>Legionellaceae</taxon>
        <taxon>Legionella</taxon>
    </lineage>
</organism>
<dbReference type="Proteomes" id="UP000054985">
    <property type="component" value="Unassembled WGS sequence"/>
</dbReference>
<proteinExistence type="predicted"/>
<dbReference type="EMBL" id="UGOG01000001">
    <property type="protein sequence ID" value="STX62672.1"/>
    <property type="molecule type" value="Genomic_DNA"/>
</dbReference>
<sequence length="71" mass="7911">MSKDRFVIRFCSFLSALRRAKARPKCFAALCALRCAFCRTSSVRTLPGNGVLFLFGGFISVHDKETVMPAH</sequence>
<protein>
    <submittedName>
        <fullName evidence="2">Uncharacterized protein</fullName>
    </submittedName>
</protein>
<evidence type="ECO:0000313" key="4">
    <source>
        <dbReference type="Proteomes" id="UP000254040"/>
    </source>
</evidence>
<evidence type="ECO:0000313" key="3">
    <source>
        <dbReference type="Proteomes" id="UP000054985"/>
    </source>
</evidence>
<evidence type="ECO:0000313" key="1">
    <source>
        <dbReference type="EMBL" id="KTD35206.1"/>
    </source>
</evidence>
<dbReference type="AlphaFoldDB" id="A0A378JYW9"/>
<reference evidence="2 4" key="2">
    <citation type="submission" date="2018-06" db="EMBL/GenBank/DDBJ databases">
        <authorList>
            <consortium name="Pathogen Informatics"/>
            <person name="Doyle S."/>
        </authorList>
    </citation>
    <scope>NUCLEOTIDE SEQUENCE [LARGE SCALE GENOMIC DNA]</scope>
    <source>
        <strain evidence="2 4">NCTC12239</strain>
    </source>
</reference>
<keyword evidence="3" id="KW-1185">Reference proteome</keyword>
<gene>
    <name evidence="1" type="ORF">Lmor_0653</name>
    <name evidence="2" type="ORF">NCTC12239_01609</name>
</gene>